<evidence type="ECO:0000256" key="1">
    <source>
        <dbReference type="SAM" id="SignalP"/>
    </source>
</evidence>
<dbReference type="Pfam" id="PF12741">
    <property type="entry name" value="SusD-like"/>
    <property type="match status" value="1"/>
</dbReference>
<proteinExistence type="predicted"/>
<dbReference type="InterPro" id="IPR041662">
    <property type="entry name" value="SusD-like_2"/>
</dbReference>
<sequence>MYRKNKIKLFAFLFLILNLSCETTELELLTDPNALSPEESDIDFFLNSVQIDMANFFEAVSEPGMETTRIIHMYGPFYDNAYTASDFNTAWSYVYAGALADIRTYTPIALEQELYTHVAIGQIIEAHMMATLVDYFGDVPYSEAINSSILNPNADSGADIYAALQLLLDDAILNLNKTEAELPSDDLFYDGDESKWIKLANTLKIKLYLQSRLVNEAESIAGINTIISSGDYITDASDDFIFTWSTNDSAPDSRHPIFSRNFDDGGNITDYMSNHYMNELREGQSVEDPRLRYYIYRQRSYSAENTTEQECYGTLPPSWYGFSIPYCSLDEGYWGRDHGNDSGIPPDTGGRATWGVYPIGGNFDDNSFESITTRDIATQGQGISPIMLSSYVQFMLAEASLELGTTGNAATYLENGITQSINKVMDFGAAYADPTYTPSATDVADYITAVTDGYASATSDDDKLNIIVKEYFLALYGNGIEAYNTYRRTGKPDALQPLLLEDTNMFLRSFYYPSDYVNLNSNATQKSDVLQKVFWDTNPDTDFIN</sequence>
<dbReference type="InterPro" id="IPR011990">
    <property type="entry name" value="TPR-like_helical_dom_sf"/>
</dbReference>
<dbReference type="Pfam" id="PF12771">
    <property type="entry name" value="SusD-like_2"/>
    <property type="match status" value="1"/>
</dbReference>
<organism evidence="2 3">
    <name type="scientific">Winogradskyella endarachnes</name>
    <dbReference type="NCBI Taxonomy" id="2681965"/>
    <lineage>
        <taxon>Bacteria</taxon>
        <taxon>Pseudomonadati</taxon>
        <taxon>Bacteroidota</taxon>
        <taxon>Flavobacteriia</taxon>
        <taxon>Flavobacteriales</taxon>
        <taxon>Flavobacteriaceae</taxon>
        <taxon>Winogradskyella</taxon>
    </lineage>
</organism>
<feature type="chain" id="PRO_5027082464" evidence="1">
    <location>
        <begin position="24"/>
        <end position="545"/>
    </location>
</feature>
<feature type="signal peptide" evidence="1">
    <location>
        <begin position="1"/>
        <end position="23"/>
    </location>
</feature>
<keyword evidence="1" id="KW-0732">Signal</keyword>
<keyword evidence="2" id="KW-0449">Lipoprotein</keyword>
<comment type="caution">
    <text evidence="2">The sequence shown here is derived from an EMBL/GenBank/DDBJ whole genome shotgun (WGS) entry which is preliminary data.</text>
</comment>
<dbReference type="Proteomes" id="UP000478208">
    <property type="component" value="Unassembled WGS sequence"/>
</dbReference>
<gene>
    <name evidence="2" type="ORF">GN138_13875</name>
</gene>
<evidence type="ECO:0000313" key="2">
    <source>
        <dbReference type="EMBL" id="MUU79540.1"/>
    </source>
</evidence>
<dbReference type="EMBL" id="WOWS01000006">
    <property type="protein sequence ID" value="MUU79540.1"/>
    <property type="molecule type" value="Genomic_DNA"/>
</dbReference>
<name>A0A6L6UB60_9FLAO</name>
<dbReference type="InterPro" id="IPR024302">
    <property type="entry name" value="SusD-like"/>
</dbReference>
<dbReference type="Gene3D" id="1.25.40.390">
    <property type="match status" value="1"/>
</dbReference>
<evidence type="ECO:0000313" key="3">
    <source>
        <dbReference type="Proteomes" id="UP000478208"/>
    </source>
</evidence>
<dbReference type="RefSeq" id="WP_157364604.1">
    <property type="nucleotide sequence ID" value="NZ_WOWS01000006.1"/>
</dbReference>
<dbReference type="AlphaFoldDB" id="A0A6L6UB60"/>
<keyword evidence="3" id="KW-1185">Reference proteome</keyword>
<protein>
    <submittedName>
        <fullName evidence="2">SusD/RagB family nutrient-binding outer membrane lipoprotein</fullName>
    </submittedName>
</protein>
<dbReference type="SUPFAM" id="SSF48452">
    <property type="entry name" value="TPR-like"/>
    <property type="match status" value="1"/>
</dbReference>
<reference evidence="2 3" key="1">
    <citation type="submission" date="2019-12" db="EMBL/GenBank/DDBJ databases">
        <authorList>
            <person name="Li J."/>
        </authorList>
    </citation>
    <scope>NUCLEOTIDE SEQUENCE [LARGE SCALE GENOMIC DNA]</scope>
    <source>
        <strain evidence="2 3">HL2-2</strain>
    </source>
</reference>
<accession>A0A6L6UB60</accession>